<feature type="region of interest" description="Disordered" evidence="1">
    <location>
        <begin position="194"/>
        <end position="246"/>
    </location>
</feature>
<feature type="compositionally biased region" description="Low complexity" evidence="1">
    <location>
        <begin position="233"/>
        <end position="246"/>
    </location>
</feature>
<feature type="compositionally biased region" description="Basic and acidic residues" evidence="1">
    <location>
        <begin position="382"/>
        <end position="392"/>
    </location>
</feature>
<evidence type="ECO:0000313" key="2">
    <source>
        <dbReference type="EMBL" id="KAH7956333.1"/>
    </source>
</evidence>
<feature type="region of interest" description="Disordered" evidence="1">
    <location>
        <begin position="462"/>
        <end position="511"/>
    </location>
</feature>
<feature type="compositionally biased region" description="Basic and acidic residues" evidence="1">
    <location>
        <begin position="223"/>
        <end position="232"/>
    </location>
</feature>
<sequence>MRQWLTFRFIGICERNPRRSISQLIKLERKALVRLNASAKRLSRGARKRRRRKPKVRPTSLEIGEALLEKQAVHVSDVSVSHSAGEEKPIIAVGEHGLAVECGPVKGPAVKTATTNAVVSPQQAKEKLPEPTEDCAMPDDYTEPAIPQTQVECLKQKDKRCQPRTEKPDFRTVTPVTKIGSSFEELRNYKIPKIKRPVPPTKEHGSRVSRTYPVSPVSKKRREKQDEHREELSSSPSSSPAVSTSSSNVLLDKIIEDMNKAYPKVSGCYVSCRDSCPHRNQVHEFPKSPAKCPLEDNQELSKSAILDCAPVSNHIGQKHQMKVCTVCKRKNVSEGLGQDTCIRCSLYEQINKEQAAVKEHGSKERQAVRKPDVPAKVQARRSSSDVENKELVTRTPTSPRSRSKSKSRTSNTDNVSTASPQANEHNNVLRKRRRKTYLTKQIISSSDDSCTSEDDICAAAASAVPASQDGANSLQYRQPRPQRKCRALSESPQNVTEEPAQKDDSQDPEEPLTTVSLVDAVFGTPKASIGTIDRGCAGRGGRLYQMLEEYVQNVERFLAALHQCTPGYRDRLVSTLLPEGIVGLKRIVQLVWRMEAELQCLGRDRVSDLDKGVFSLLMEHTGNLSKTTAEQDLPTFMSFQVHIEPQLQTLADPLCQEVADDGQHTNCIITAVRRPSDSLSEKGEMAGQPKSPQATTVDGAVRGTAHTTATVDASRLEQGQQSTGMSCPPRAASGILKNDVLYDAVIKNPVIREKDHYQKKVPVKVLASNLHYIHKKIACPRP</sequence>
<evidence type="ECO:0000313" key="3">
    <source>
        <dbReference type="Proteomes" id="UP000821837"/>
    </source>
</evidence>
<dbReference type="Proteomes" id="UP000821837">
    <property type="component" value="Unassembled WGS sequence"/>
</dbReference>
<accession>A0A9D4SY33</accession>
<name>A0A9D4SY33_RHISA</name>
<protein>
    <submittedName>
        <fullName evidence="2">Uncharacterized protein</fullName>
    </submittedName>
</protein>
<proteinExistence type="predicted"/>
<comment type="caution">
    <text evidence="2">The sequence shown here is derived from an EMBL/GenBank/DDBJ whole genome shotgun (WGS) entry which is preliminary data.</text>
</comment>
<reference evidence="2" key="1">
    <citation type="journal article" date="2020" name="Cell">
        <title>Large-Scale Comparative Analyses of Tick Genomes Elucidate Their Genetic Diversity and Vector Capacities.</title>
        <authorList>
            <consortium name="Tick Genome and Microbiome Consortium (TIGMIC)"/>
            <person name="Jia N."/>
            <person name="Wang J."/>
            <person name="Shi W."/>
            <person name="Du L."/>
            <person name="Sun Y."/>
            <person name="Zhan W."/>
            <person name="Jiang J.F."/>
            <person name="Wang Q."/>
            <person name="Zhang B."/>
            <person name="Ji P."/>
            <person name="Bell-Sakyi L."/>
            <person name="Cui X.M."/>
            <person name="Yuan T.T."/>
            <person name="Jiang B.G."/>
            <person name="Yang W.F."/>
            <person name="Lam T.T."/>
            <person name="Chang Q.C."/>
            <person name="Ding S.J."/>
            <person name="Wang X.J."/>
            <person name="Zhu J.G."/>
            <person name="Ruan X.D."/>
            <person name="Zhao L."/>
            <person name="Wei J.T."/>
            <person name="Ye R.Z."/>
            <person name="Que T.C."/>
            <person name="Du C.H."/>
            <person name="Zhou Y.H."/>
            <person name="Cheng J.X."/>
            <person name="Dai P.F."/>
            <person name="Guo W.B."/>
            <person name="Han X.H."/>
            <person name="Huang E.J."/>
            <person name="Li L.F."/>
            <person name="Wei W."/>
            <person name="Gao Y.C."/>
            <person name="Liu J.Z."/>
            <person name="Shao H.Z."/>
            <person name="Wang X."/>
            <person name="Wang C.C."/>
            <person name="Yang T.C."/>
            <person name="Huo Q.B."/>
            <person name="Li W."/>
            <person name="Chen H.Y."/>
            <person name="Chen S.E."/>
            <person name="Zhou L.G."/>
            <person name="Ni X.B."/>
            <person name="Tian J.H."/>
            <person name="Sheng Y."/>
            <person name="Liu T."/>
            <person name="Pan Y.S."/>
            <person name="Xia L.Y."/>
            <person name="Li J."/>
            <person name="Zhao F."/>
            <person name="Cao W.C."/>
        </authorList>
    </citation>
    <scope>NUCLEOTIDE SEQUENCE</scope>
    <source>
        <strain evidence="2">Rsan-2018</strain>
    </source>
</reference>
<feature type="region of interest" description="Disordered" evidence="1">
    <location>
        <begin position="676"/>
        <end position="698"/>
    </location>
</feature>
<feature type="compositionally biased region" description="Basic and acidic residues" evidence="1">
    <location>
        <begin position="357"/>
        <end position="373"/>
    </location>
</feature>
<organism evidence="2 3">
    <name type="scientific">Rhipicephalus sanguineus</name>
    <name type="common">Brown dog tick</name>
    <name type="synonym">Ixodes sanguineus</name>
    <dbReference type="NCBI Taxonomy" id="34632"/>
    <lineage>
        <taxon>Eukaryota</taxon>
        <taxon>Metazoa</taxon>
        <taxon>Ecdysozoa</taxon>
        <taxon>Arthropoda</taxon>
        <taxon>Chelicerata</taxon>
        <taxon>Arachnida</taxon>
        <taxon>Acari</taxon>
        <taxon>Parasitiformes</taxon>
        <taxon>Ixodida</taxon>
        <taxon>Ixodoidea</taxon>
        <taxon>Ixodidae</taxon>
        <taxon>Rhipicephalinae</taxon>
        <taxon>Rhipicephalus</taxon>
        <taxon>Rhipicephalus</taxon>
    </lineage>
</organism>
<feature type="compositionally biased region" description="Low complexity" evidence="1">
    <location>
        <begin position="462"/>
        <end position="471"/>
    </location>
</feature>
<feature type="compositionally biased region" description="Polar residues" evidence="1">
    <location>
        <begin position="411"/>
        <end position="426"/>
    </location>
</feature>
<dbReference type="VEuPathDB" id="VectorBase:RSAN_053398"/>
<dbReference type="EMBL" id="JABSTV010001250">
    <property type="protein sequence ID" value="KAH7956333.1"/>
    <property type="molecule type" value="Genomic_DNA"/>
</dbReference>
<gene>
    <name evidence="2" type="ORF">HPB52_008185</name>
</gene>
<dbReference type="AlphaFoldDB" id="A0A9D4SY33"/>
<feature type="region of interest" description="Disordered" evidence="1">
    <location>
        <begin position="357"/>
        <end position="433"/>
    </location>
</feature>
<keyword evidence="3" id="KW-1185">Reference proteome</keyword>
<reference evidence="2" key="2">
    <citation type="submission" date="2021-09" db="EMBL/GenBank/DDBJ databases">
        <authorList>
            <person name="Jia N."/>
            <person name="Wang J."/>
            <person name="Shi W."/>
            <person name="Du L."/>
            <person name="Sun Y."/>
            <person name="Zhan W."/>
            <person name="Jiang J."/>
            <person name="Wang Q."/>
            <person name="Zhang B."/>
            <person name="Ji P."/>
            <person name="Sakyi L.B."/>
            <person name="Cui X."/>
            <person name="Yuan T."/>
            <person name="Jiang B."/>
            <person name="Yang W."/>
            <person name="Lam T.T.-Y."/>
            <person name="Chang Q."/>
            <person name="Ding S."/>
            <person name="Wang X."/>
            <person name="Zhu J."/>
            <person name="Ruan X."/>
            <person name="Zhao L."/>
            <person name="Wei J."/>
            <person name="Que T."/>
            <person name="Du C."/>
            <person name="Cheng J."/>
            <person name="Dai P."/>
            <person name="Han X."/>
            <person name="Huang E."/>
            <person name="Gao Y."/>
            <person name="Liu J."/>
            <person name="Shao H."/>
            <person name="Ye R."/>
            <person name="Li L."/>
            <person name="Wei W."/>
            <person name="Wang X."/>
            <person name="Wang C."/>
            <person name="Huo Q."/>
            <person name="Li W."/>
            <person name="Guo W."/>
            <person name="Chen H."/>
            <person name="Chen S."/>
            <person name="Zhou L."/>
            <person name="Zhou L."/>
            <person name="Ni X."/>
            <person name="Tian J."/>
            <person name="Zhou Y."/>
            <person name="Sheng Y."/>
            <person name="Liu T."/>
            <person name="Pan Y."/>
            <person name="Xia L."/>
            <person name="Li J."/>
            <person name="Zhao F."/>
            <person name="Cao W."/>
        </authorList>
    </citation>
    <scope>NUCLEOTIDE SEQUENCE</scope>
    <source>
        <strain evidence="2">Rsan-2018</strain>
        <tissue evidence="2">Larvae</tissue>
    </source>
</reference>
<evidence type="ECO:0000256" key="1">
    <source>
        <dbReference type="SAM" id="MobiDB-lite"/>
    </source>
</evidence>